<comment type="caution">
    <text evidence="1">The sequence shown here is derived from an EMBL/GenBank/DDBJ whole genome shotgun (WGS) entry which is preliminary data.</text>
</comment>
<name>A0ACB9KYC6_9MYRT</name>
<gene>
    <name evidence="1" type="ORF">MLD38_038048</name>
</gene>
<dbReference type="EMBL" id="CM042891">
    <property type="protein sequence ID" value="KAI4302274.1"/>
    <property type="molecule type" value="Genomic_DNA"/>
</dbReference>
<sequence>MSSSNDIPSIFDNVSRTTESNTSQNNEGMVSINGASITQPYPRRSCTGGSSRTFPTFHRRSCTGGSSRTFHRRSCTGGSSRISPTSPRAEVTNVDVVSAESLQFDLDIIRAATENFSEANKLGQGGFGSVFWGQLPSRQEIAVKRLSQNSGQGESEFKNEARILSRLQHRNLVRLLGYCLEGVERLLVYEFVPNASLDKFIFDPLKCTLLDWNARYKIITGITRGLLYLHEDSRLRIIHRDLKASNILLDMDMNPKISDFGMARLFELDQTQADTNRIMGTYGYMAPEYAARGNFSLKSDVFSFGVLVLEIISGRRNLVRHSGENSEMLIVHVWKNWREGNISNIVDPAVSSGYSANILRCIHISLLCVQENATNRPEMTSVVRWLDNHSVPLPVPNQPAFLTSMSSSNDIPSIFDNVSRTTESNTSQNNEGMVSINGASITQPYPR</sequence>
<keyword evidence="2" id="KW-1185">Reference proteome</keyword>
<evidence type="ECO:0000313" key="1">
    <source>
        <dbReference type="EMBL" id="KAI4302274.1"/>
    </source>
</evidence>
<protein>
    <submittedName>
        <fullName evidence="1">Uncharacterized protein</fullName>
    </submittedName>
</protein>
<reference evidence="2" key="1">
    <citation type="journal article" date="2023" name="Front. Plant Sci.">
        <title>Chromosomal-level genome assembly of Melastoma candidum provides insights into trichome evolution.</title>
        <authorList>
            <person name="Zhong Y."/>
            <person name="Wu W."/>
            <person name="Sun C."/>
            <person name="Zou P."/>
            <person name="Liu Y."/>
            <person name="Dai S."/>
            <person name="Zhou R."/>
        </authorList>
    </citation>
    <scope>NUCLEOTIDE SEQUENCE [LARGE SCALE GENOMIC DNA]</scope>
</reference>
<dbReference type="Proteomes" id="UP001057402">
    <property type="component" value="Chromosome 12"/>
</dbReference>
<proteinExistence type="predicted"/>
<organism evidence="1 2">
    <name type="scientific">Melastoma candidum</name>
    <dbReference type="NCBI Taxonomy" id="119954"/>
    <lineage>
        <taxon>Eukaryota</taxon>
        <taxon>Viridiplantae</taxon>
        <taxon>Streptophyta</taxon>
        <taxon>Embryophyta</taxon>
        <taxon>Tracheophyta</taxon>
        <taxon>Spermatophyta</taxon>
        <taxon>Magnoliopsida</taxon>
        <taxon>eudicotyledons</taxon>
        <taxon>Gunneridae</taxon>
        <taxon>Pentapetalae</taxon>
        <taxon>rosids</taxon>
        <taxon>malvids</taxon>
        <taxon>Myrtales</taxon>
        <taxon>Melastomataceae</taxon>
        <taxon>Melastomatoideae</taxon>
        <taxon>Melastomateae</taxon>
        <taxon>Melastoma</taxon>
    </lineage>
</organism>
<evidence type="ECO:0000313" key="2">
    <source>
        <dbReference type="Proteomes" id="UP001057402"/>
    </source>
</evidence>
<accession>A0ACB9KYC6</accession>